<keyword evidence="1" id="KW-0472">Membrane</keyword>
<name>A0A0W1KL86_9ACTO</name>
<comment type="caution">
    <text evidence="2">The sequence shown here is derived from an EMBL/GenBank/DDBJ whole genome shotgun (WGS) entry which is preliminary data.</text>
</comment>
<reference evidence="2 4" key="1">
    <citation type="submission" date="2015-11" db="EMBL/GenBank/DDBJ databases">
        <title>Draft Genome Sequence of the Type Strain Trueperella bernardiae LCDC 89-0504T, Isolated from Blood Culture.</title>
        <authorList>
            <person name="Bernier A.-M."/>
            <person name="Bernard K."/>
        </authorList>
    </citation>
    <scope>NUCLEOTIDE SEQUENCE [LARGE SCALE GENOMIC DNA]</scope>
    <source>
        <strain evidence="2 4">LCDC 89-0504</strain>
    </source>
</reference>
<dbReference type="Proteomes" id="UP000054404">
    <property type="component" value="Unassembled WGS sequence"/>
</dbReference>
<evidence type="ECO:0000313" key="3">
    <source>
        <dbReference type="EMBL" id="MDK8601370.1"/>
    </source>
</evidence>
<feature type="transmembrane region" description="Helical" evidence="1">
    <location>
        <begin position="12"/>
        <end position="36"/>
    </location>
</feature>
<dbReference type="RefSeq" id="WP_062613446.1">
    <property type="nucleotide sequence ID" value="NZ_CALTZF010000002.1"/>
</dbReference>
<accession>A0A0W1KL86</accession>
<dbReference type="Proteomes" id="UP001225576">
    <property type="component" value="Unassembled WGS sequence"/>
</dbReference>
<dbReference type="AlphaFoldDB" id="A0A0W1KL86"/>
<sequence length="135" mass="13494">MRRRPGESYTAAGLIARATLGAAALVGVVTVIAALLVPAERLSILAGGGIAVLINLVTLSASALAARYFADAQGAAMVGAYVVKMAAFGVALLALRGSGLNLRVVVGVFALALLASLLVYSVLALRRAGPHVGQG</sequence>
<evidence type="ECO:0000313" key="2">
    <source>
        <dbReference type="EMBL" id="KTF04361.1"/>
    </source>
</evidence>
<feature type="transmembrane region" description="Helical" evidence="1">
    <location>
        <begin position="42"/>
        <end position="66"/>
    </location>
</feature>
<keyword evidence="1" id="KW-0812">Transmembrane</keyword>
<evidence type="ECO:0000313" key="4">
    <source>
        <dbReference type="Proteomes" id="UP000054404"/>
    </source>
</evidence>
<keyword evidence="4" id="KW-1185">Reference proteome</keyword>
<evidence type="ECO:0008006" key="5">
    <source>
        <dbReference type="Google" id="ProtNLM"/>
    </source>
</evidence>
<dbReference type="EMBL" id="JASPDQ010000004">
    <property type="protein sequence ID" value="MDK8601370.1"/>
    <property type="molecule type" value="Genomic_DNA"/>
</dbReference>
<evidence type="ECO:0000256" key="1">
    <source>
        <dbReference type="SAM" id="Phobius"/>
    </source>
</evidence>
<reference evidence="3" key="2">
    <citation type="submission" date="2023-05" db="EMBL/GenBank/DDBJ databases">
        <title>Genomic Catalog of Human Bladder Bacteria.</title>
        <authorList>
            <person name="Du J."/>
        </authorList>
    </citation>
    <scope>NUCLEOTIDE SEQUENCE</scope>
    <source>
        <strain evidence="3">UMB1304A</strain>
    </source>
</reference>
<feature type="transmembrane region" description="Helical" evidence="1">
    <location>
        <begin position="104"/>
        <end position="125"/>
    </location>
</feature>
<protein>
    <recommendedName>
        <fullName evidence="5">ATP synthase I chain</fullName>
    </recommendedName>
</protein>
<keyword evidence="1" id="KW-1133">Transmembrane helix</keyword>
<dbReference type="EMBL" id="LNIZ01000003">
    <property type="protein sequence ID" value="KTF04361.1"/>
    <property type="molecule type" value="Genomic_DNA"/>
</dbReference>
<gene>
    <name evidence="2" type="ORF">AQZ59_00883</name>
    <name evidence="3" type="ORF">QP858_02705</name>
</gene>
<feature type="transmembrane region" description="Helical" evidence="1">
    <location>
        <begin position="78"/>
        <end position="98"/>
    </location>
</feature>
<dbReference type="STRING" id="59561.AQZ59_00883"/>
<proteinExistence type="predicted"/>
<dbReference type="PATRIC" id="fig|59561.3.peg.875"/>
<organism evidence="2 4">
    <name type="scientific">Trueperella bernardiae</name>
    <dbReference type="NCBI Taxonomy" id="59561"/>
    <lineage>
        <taxon>Bacteria</taxon>
        <taxon>Bacillati</taxon>
        <taxon>Actinomycetota</taxon>
        <taxon>Actinomycetes</taxon>
        <taxon>Actinomycetales</taxon>
        <taxon>Actinomycetaceae</taxon>
        <taxon>Trueperella</taxon>
    </lineage>
</organism>